<evidence type="ECO:0000313" key="2">
    <source>
        <dbReference type="EMBL" id="CAA7260298.1"/>
    </source>
</evidence>
<feature type="transmembrane region" description="Helical" evidence="1">
    <location>
        <begin position="74"/>
        <end position="95"/>
    </location>
</feature>
<reference evidence="2 3" key="1">
    <citation type="submission" date="2020-01" db="EMBL/GenBank/DDBJ databases">
        <authorList>
            <person name="Gupta K D."/>
        </authorList>
    </citation>
    <scope>NUCLEOTIDE SEQUENCE [LARGE SCALE GENOMIC DNA]</scope>
</reference>
<feature type="transmembrane region" description="Helical" evidence="1">
    <location>
        <begin position="336"/>
        <end position="365"/>
    </location>
</feature>
<dbReference type="PANTHER" id="PTHR35043:SF7">
    <property type="entry name" value="TRANSCRIPTION FACTOR DOMAIN-CONTAINING PROTEIN"/>
    <property type="match status" value="1"/>
</dbReference>
<gene>
    <name evidence="2" type="ORF">AAE3_LOCUS2535</name>
</gene>
<feature type="transmembrane region" description="Helical" evidence="1">
    <location>
        <begin position="35"/>
        <end position="54"/>
    </location>
</feature>
<name>A0A8S0WW80_CYCAE</name>
<feature type="transmembrane region" description="Helical" evidence="1">
    <location>
        <begin position="266"/>
        <end position="284"/>
    </location>
</feature>
<organism evidence="2 3">
    <name type="scientific">Cyclocybe aegerita</name>
    <name type="common">Black poplar mushroom</name>
    <name type="synonym">Agrocybe aegerita</name>
    <dbReference type="NCBI Taxonomy" id="1973307"/>
    <lineage>
        <taxon>Eukaryota</taxon>
        <taxon>Fungi</taxon>
        <taxon>Dikarya</taxon>
        <taxon>Basidiomycota</taxon>
        <taxon>Agaricomycotina</taxon>
        <taxon>Agaricomycetes</taxon>
        <taxon>Agaricomycetidae</taxon>
        <taxon>Agaricales</taxon>
        <taxon>Agaricineae</taxon>
        <taxon>Bolbitiaceae</taxon>
        <taxon>Cyclocybe</taxon>
    </lineage>
</organism>
<keyword evidence="1" id="KW-0812">Transmembrane</keyword>
<keyword evidence="3" id="KW-1185">Reference proteome</keyword>
<dbReference type="EMBL" id="CACVBS010000029">
    <property type="protein sequence ID" value="CAA7260298.1"/>
    <property type="molecule type" value="Genomic_DNA"/>
</dbReference>
<keyword evidence="1" id="KW-0472">Membrane</keyword>
<protein>
    <submittedName>
        <fullName evidence="2">Uncharacterized protein</fullName>
    </submittedName>
</protein>
<keyword evidence="1" id="KW-1133">Transmembrane helix</keyword>
<evidence type="ECO:0000313" key="3">
    <source>
        <dbReference type="Proteomes" id="UP000467700"/>
    </source>
</evidence>
<dbReference type="OrthoDB" id="9451547at2759"/>
<comment type="caution">
    <text evidence="2">The sequence shown here is derived from an EMBL/GenBank/DDBJ whole genome shotgun (WGS) entry which is preliminary data.</text>
</comment>
<feature type="transmembrane region" description="Helical" evidence="1">
    <location>
        <begin position="377"/>
        <end position="399"/>
    </location>
</feature>
<evidence type="ECO:0000256" key="1">
    <source>
        <dbReference type="SAM" id="Phobius"/>
    </source>
</evidence>
<feature type="transmembrane region" description="Helical" evidence="1">
    <location>
        <begin position="150"/>
        <end position="174"/>
    </location>
</feature>
<proteinExistence type="predicted"/>
<dbReference type="AlphaFoldDB" id="A0A8S0WW80"/>
<feature type="transmembrane region" description="Helical" evidence="1">
    <location>
        <begin position="304"/>
        <end position="324"/>
    </location>
</feature>
<dbReference type="PANTHER" id="PTHR35043">
    <property type="entry name" value="TRANSCRIPTION FACTOR DOMAIN-CONTAINING PROTEIN"/>
    <property type="match status" value="1"/>
</dbReference>
<dbReference type="Proteomes" id="UP000467700">
    <property type="component" value="Unassembled WGS sequence"/>
</dbReference>
<feature type="transmembrane region" description="Helical" evidence="1">
    <location>
        <begin position="123"/>
        <end position="144"/>
    </location>
</feature>
<sequence>MMDFLRIDLLPDILFIESLVKARPKSRLLARKMKFSLWMILAPELAVFCTFRQWHSARIIGAMFEGQGWTTTHGYFVIMGGFLLYDGAPTQVACFRRLRILRQEGAIDLAAISKQEIHDRSKLNPLFLVITTLQVVWFICQSGFQVAKGIPVTAFNFEILVLLPPCFLTLALLWHKPLNVYTQVHLYPVPWIQITEEQLSPPPTDAEERGRYDHDRESSIQERLHHIVETVSRPIQAVNDLYGGQQRWKRILVAGVRWCVELPTKILLSALNMITSTTVAHGVLVVPEYYAPEVEESGIGPRTALYFFFIVILSLILHCIRLVLWNTPLPSEAERMLWRVASLVAVACPAFVFLSALTCVGLAVLTSSFSWEKVFPGAVLVSFCALLLARVAILILAVISLRTLSSFEPPSWVVYIPHF</sequence>
<accession>A0A8S0WW80</accession>